<sequence>MSNIRMENMGRIGPVGIEHLYRDLDTPLAVELLINRDYPELRGQHWAISWTVGGRSPSHQVQRILHIVTEIGCAHYTNWGPATRSFDPRALAAVPIAQLALAQRRVLEAIAARTEVCMPNGEWNCQDWVLAGAVEAGVLSAEERDAALHLAQS</sequence>
<protein>
    <submittedName>
        <fullName evidence="1">Uncharacterized protein</fullName>
    </submittedName>
</protein>
<evidence type="ECO:0000313" key="2">
    <source>
        <dbReference type="Proteomes" id="UP001221757"/>
    </source>
</evidence>
<dbReference type="EMBL" id="JARKIE010000105">
    <property type="protein sequence ID" value="KAJ7683765.1"/>
    <property type="molecule type" value="Genomic_DNA"/>
</dbReference>
<name>A0AAD7GDA8_MYCRO</name>
<evidence type="ECO:0000313" key="1">
    <source>
        <dbReference type="EMBL" id="KAJ7683765.1"/>
    </source>
</evidence>
<keyword evidence="2" id="KW-1185">Reference proteome</keyword>
<comment type="caution">
    <text evidence="1">The sequence shown here is derived from an EMBL/GenBank/DDBJ whole genome shotgun (WGS) entry which is preliminary data.</text>
</comment>
<organism evidence="1 2">
    <name type="scientific">Mycena rosella</name>
    <name type="common">Pink bonnet</name>
    <name type="synonym">Agaricus rosellus</name>
    <dbReference type="NCBI Taxonomy" id="1033263"/>
    <lineage>
        <taxon>Eukaryota</taxon>
        <taxon>Fungi</taxon>
        <taxon>Dikarya</taxon>
        <taxon>Basidiomycota</taxon>
        <taxon>Agaricomycotina</taxon>
        <taxon>Agaricomycetes</taxon>
        <taxon>Agaricomycetidae</taxon>
        <taxon>Agaricales</taxon>
        <taxon>Marasmiineae</taxon>
        <taxon>Mycenaceae</taxon>
        <taxon>Mycena</taxon>
    </lineage>
</organism>
<proteinExistence type="predicted"/>
<accession>A0AAD7GDA8</accession>
<dbReference type="Proteomes" id="UP001221757">
    <property type="component" value="Unassembled WGS sequence"/>
</dbReference>
<reference evidence="1" key="1">
    <citation type="submission" date="2023-03" db="EMBL/GenBank/DDBJ databases">
        <title>Massive genome expansion in bonnet fungi (Mycena s.s.) driven by repeated elements and novel gene families across ecological guilds.</title>
        <authorList>
            <consortium name="Lawrence Berkeley National Laboratory"/>
            <person name="Harder C.B."/>
            <person name="Miyauchi S."/>
            <person name="Viragh M."/>
            <person name="Kuo A."/>
            <person name="Thoen E."/>
            <person name="Andreopoulos B."/>
            <person name="Lu D."/>
            <person name="Skrede I."/>
            <person name="Drula E."/>
            <person name="Henrissat B."/>
            <person name="Morin E."/>
            <person name="Kohler A."/>
            <person name="Barry K."/>
            <person name="LaButti K."/>
            <person name="Morin E."/>
            <person name="Salamov A."/>
            <person name="Lipzen A."/>
            <person name="Mereny Z."/>
            <person name="Hegedus B."/>
            <person name="Baldrian P."/>
            <person name="Stursova M."/>
            <person name="Weitz H."/>
            <person name="Taylor A."/>
            <person name="Grigoriev I.V."/>
            <person name="Nagy L.G."/>
            <person name="Martin F."/>
            <person name="Kauserud H."/>
        </authorList>
    </citation>
    <scope>NUCLEOTIDE SEQUENCE</scope>
    <source>
        <strain evidence="1">CBHHK067</strain>
    </source>
</reference>
<gene>
    <name evidence="1" type="ORF">B0H17DRAFT_1204899</name>
</gene>
<dbReference type="AlphaFoldDB" id="A0AAD7GDA8"/>